<accession>A0ABU8R235</accession>
<proteinExistence type="predicted"/>
<gene>
    <name evidence="2" type="ORF">V7V80_04480</name>
</gene>
<feature type="region of interest" description="Disordered" evidence="1">
    <location>
        <begin position="74"/>
        <end position="95"/>
    </location>
</feature>
<organism evidence="2 3">
    <name type="scientific">Pseudomonas kermanshahensis</name>
    <dbReference type="NCBI Taxonomy" id="2745482"/>
    <lineage>
        <taxon>Bacteria</taxon>
        <taxon>Pseudomonadati</taxon>
        <taxon>Pseudomonadota</taxon>
        <taxon>Gammaproteobacteria</taxon>
        <taxon>Pseudomonadales</taxon>
        <taxon>Pseudomonadaceae</taxon>
        <taxon>Pseudomonas</taxon>
    </lineage>
</organism>
<dbReference type="EMBL" id="JBBHLD010000003">
    <property type="protein sequence ID" value="MEJ5903933.1"/>
    <property type="molecule type" value="Genomic_DNA"/>
</dbReference>
<sequence>MAFADLMAQLNQGVGNLTGTPMGQLGMSLLAASGPQAGNPGGAARFGQALAGMSELQRAQALNEYRQQMVATQQADHQMRQQQAQARIDQQQRQQDAFSDPEFLATLGPMARLMAQHGLDPQQVIRAQQADNLQQHRAAQLQQQASQFDQRQARIGAGDSGAQSSGPRQRALPTLIPEHLPNGMIQDHRLNPQTGEFEPWGSPYSKYAPGRAKTNKAVDAVADELAPAPEQSGLDALPGNGNLQSYAPQSGPVGVMPMSAAGSLARAKTKPAGSADDNLRAAGAAIASGKSRQAVVSRLMQAGYTAEQIQAAGI</sequence>
<keyword evidence="3" id="KW-1185">Reference proteome</keyword>
<evidence type="ECO:0000313" key="3">
    <source>
        <dbReference type="Proteomes" id="UP001377692"/>
    </source>
</evidence>
<dbReference type="RefSeq" id="WP_339548822.1">
    <property type="nucleotide sequence ID" value="NZ_JBBHLD010000003.1"/>
</dbReference>
<comment type="caution">
    <text evidence="2">The sequence shown here is derived from an EMBL/GenBank/DDBJ whole genome shotgun (WGS) entry which is preliminary data.</text>
</comment>
<evidence type="ECO:0000256" key="1">
    <source>
        <dbReference type="SAM" id="MobiDB-lite"/>
    </source>
</evidence>
<feature type="compositionally biased region" description="Low complexity" evidence="1">
    <location>
        <begin position="135"/>
        <end position="154"/>
    </location>
</feature>
<evidence type="ECO:0000313" key="2">
    <source>
        <dbReference type="EMBL" id="MEJ5903933.1"/>
    </source>
</evidence>
<name>A0ABU8R235_9PSED</name>
<protein>
    <submittedName>
        <fullName evidence="2">Uncharacterized protein</fullName>
    </submittedName>
</protein>
<feature type="region of interest" description="Disordered" evidence="1">
    <location>
        <begin position="135"/>
        <end position="169"/>
    </location>
</feature>
<dbReference type="Proteomes" id="UP001377692">
    <property type="component" value="Unassembled WGS sequence"/>
</dbReference>
<reference evidence="2 3" key="1">
    <citation type="submission" date="2024-02" db="EMBL/GenBank/DDBJ databases">
        <title>Identification of pathogenicity and growth-promoting functions of Pseudomonas putida variants.</title>
        <authorList>
            <person name="Sun J."/>
        </authorList>
    </citation>
    <scope>NUCLEOTIDE SEQUENCE [LARGE SCALE GENOMIC DNA]</scope>
    <source>
        <strain evidence="2 3">A04</strain>
    </source>
</reference>